<dbReference type="InterPro" id="IPR000859">
    <property type="entry name" value="CUB_dom"/>
</dbReference>
<dbReference type="SUPFAM" id="SSF49854">
    <property type="entry name" value="Spermadhesin, CUB domain"/>
    <property type="match status" value="1"/>
</dbReference>
<sequence length="165" mass="18453">MPAQGKQETREERGGYNVLVGRDTRFIYTCGGTLKGLNGTIESPGFPYGYPNGANCTWVIIAEERNRIQIVFQSFALEEEYDYLSLYDGHPHPANFRTRQILFSVSVDDVDSGTECILSKSADGTKVSDAVDSLEGTRDINRLEEWANEMRPSVMSWSVLSINTD</sequence>
<protein>
    <recommendedName>
        <fullName evidence="3">CUB domain-containing protein</fullName>
    </recommendedName>
</protein>
<dbReference type="CDD" id="cd00041">
    <property type="entry name" value="CUB"/>
    <property type="match status" value="1"/>
</dbReference>
<dbReference type="Gene3D" id="2.60.120.290">
    <property type="entry name" value="Spermadhesin, CUB domain"/>
    <property type="match status" value="1"/>
</dbReference>
<proteinExistence type="predicted"/>
<evidence type="ECO:0000313" key="5">
    <source>
        <dbReference type="Proteomes" id="UP000269221"/>
    </source>
</evidence>
<reference evidence="4 5" key="1">
    <citation type="submission" date="2018-07" db="EMBL/GenBank/DDBJ databases">
        <title>A high quality draft genome assembly of the barn swallow (H. rustica rustica).</title>
        <authorList>
            <person name="Formenti G."/>
            <person name="Chiara M."/>
            <person name="Poveda L."/>
            <person name="Francoijs K.-J."/>
            <person name="Bonisoli-Alquati A."/>
            <person name="Canova L."/>
            <person name="Gianfranceschi L."/>
            <person name="Horner D.S."/>
            <person name="Saino N."/>
        </authorList>
    </citation>
    <scope>NUCLEOTIDE SEQUENCE [LARGE SCALE GENOMIC DNA]</scope>
    <source>
        <strain evidence="4">Chelidonia</strain>
        <tissue evidence="4">Blood</tissue>
    </source>
</reference>
<dbReference type="PANTHER" id="PTHR46908:SF4">
    <property type="entry name" value="TUMOR NECROSIS FACTOR-INDUCIBLE GENE 6 PROTEIN"/>
    <property type="match status" value="1"/>
</dbReference>
<dbReference type="STRING" id="333673.A0A3M0KP12"/>
<keyword evidence="1" id="KW-1015">Disulfide bond</keyword>
<dbReference type="InterPro" id="IPR035914">
    <property type="entry name" value="Sperma_CUB_dom_sf"/>
</dbReference>
<dbReference type="AlphaFoldDB" id="A0A3M0KP12"/>
<evidence type="ECO:0000313" key="4">
    <source>
        <dbReference type="EMBL" id="RMC14998.1"/>
    </source>
</evidence>
<comment type="caution">
    <text evidence="4">The sequence shown here is derived from an EMBL/GenBank/DDBJ whole genome shotgun (WGS) entry which is preliminary data.</text>
</comment>
<dbReference type="InterPro" id="IPR052129">
    <property type="entry name" value="Spermadhesin-Link_domain"/>
</dbReference>
<dbReference type="PANTHER" id="PTHR46908">
    <property type="entry name" value="CUBILIN-LIKE PROTEIN"/>
    <property type="match status" value="1"/>
</dbReference>
<comment type="caution">
    <text evidence="2">Lacks conserved residue(s) required for the propagation of feature annotation.</text>
</comment>
<dbReference type="PROSITE" id="PS01180">
    <property type="entry name" value="CUB"/>
    <property type="match status" value="1"/>
</dbReference>
<name>A0A3M0KP12_HIRRU</name>
<dbReference type="EMBL" id="QRBI01000104">
    <property type="protein sequence ID" value="RMC14998.1"/>
    <property type="molecule type" value="Genomic_DNA"/>
</dbReference>
<evidence type="ECO:0000256" key="2">
    <source>
        <dbReference type="PROSITE-ProRule" id="PRU00059"/>
    </source>
</evidence>
<gene>
    <name evidence="4" type="ORF">DUI87_07177</name>
</gene>
<evidence type="ECO:0000259" key="3">
    <source>
        <dbReference type="PROSITE" id="PS01180"/>
    </source>
</evidence>
<accession>A0A3M0KP12</accession>
<dbReference type="Pfam" id="PF00431">
    <property type="entry name" value="CUB"/>
    <property type="match status" value="1"/>
</dbReference>
<feature type="domain" description="CUB" evidence="3">
    <location>
        <begin position="30"/>
        <end position="91"/>
    </location>
</feature>
<dbReference type="SMART" id="SM00042">
    <property type="entry name" value="CUB"/>
    <property type="match status" value="1"/>
</dbReference>
<dbReference type="Proteomes" id="UP000269221">
    <property type="component" value="Unassembled WGS sequence"/>
</dbReference>
<organism evidence="4 5">
    <name type="scientific">Hirundo rustica rustica</name>
    <dbReference type="NCBI Taxonomy" id="333673"/>
    <lineage>
        <taxon>Eukaryota</taxon>
        <taxon>Metazoa</taxon>
        <taxon>Chordata</taxon>
        <taxon>Craniata</taxon>
        <taxon>Vertebrata</taxon>
        <taxon>Euteleostomi</taxon>
        <taxon>Archelosauria</taxon>
        <taxon>Archosauria</taxon>
        <taxon>Dinosauria</taxon>
        <taxon>Saurischia</taxon>
        <taxon>Theropoda</taxon>
        <taxon>Coelurosauria</taxon>
        <taxon>Aves</taxon>
        <taxon>Neognathae</taxon>
        <taxon>Neoaves</taxon>
        <taxon>Telluraves</taxon>
        <taxon>Australaves</taxon>
        <taxon>Passeriformes</taxon>
        <taxon>Sylvioidea</taxon>
        <taxon>Hirundinidae</taxon>
        <taxon>Hirundo</taxon>
    </lineage>
</organism>
<keyword evidence="5" id="KW-1185">Reference proteome</keyword>
<dbReference type="OrthoDB" id="9383028at2759"/>
<evidence type="ECO:0000256" key="1">
    <source>
        <dbReference type="ARBA" id="ARBA00023157"/>
    </source>
</evidence>